<dbReference type="GO" id="GO:0008270">
    <property type="term" value="F:zinc ion binding"/>
    <property type="evidence" value="ECO:0007669"/>
    <property type="project" value="InterPro"/>
</dbReference>
<evidence type="ECO:0000313" key="5">
    <source>
        <dbReference type="Proteomes" id="UP000077248"/>
    </source>
</evidence>
<dbReference type="RefSeq" id="XP_018379640.1">
    <property type="nucleotide sequence ID" value="XM_018526186.1"/>
</dbReference>
<keyword evidence="5" id="KW-1185">Reference proteome</keyword>
<dbReference type="PANTHER" id="PTHR47256:SF1">
    <property type="entry name" value="ZN(II)2CYS6 TRANSCRIPTION FACTOR (EUROFUNG)"/>
    <property type="match status" value="1"/>
</dbReference>
<accession>A0A177D5L7</accession>
<dbReference type="InterPro" id="IPR053187">
    <property type="entry name" value="Notoamide_regulator"/>
</dbReference>
<dbReference type="SMART" id="SM00066">
    <property type="entry name" value="GAL4"/>
    <property type="match status" value="1"/>
</dbReference>
<reference evidence="4 5" key="1">
    <citation type="submission" date="2016-05" db="EMBL/GenBank/DDBJ databases">
        <title>Comparative analysis of secretome profiles of manganese(II)-oxidizing ascomycete fungi.</title>
        <authorList>
            <consortium name="DOE Joint Genome Institute"/>
            <person name="Zeiner C.A."/>
            <person name="Purvine S.O."/>
            <person name="Zink E.M."/>
            <person name="Wu S."/>
            <person name="Pasa-Tolic L."/>
            <person name="Chaput D.L."/>
            <person name="Haridas S."/>
            <person name="Grigoriev I.V."/>
            <person name="Santelli C.M."/>
            <person name="Hansel C.M."/>
        </authorList>
    </citation>
    <scope>NUCLEOTIDE SEQUENCE [LARGE SCALE GENOMIC DNA]</scope>
    <source>
        <strain evidence="4 5">SRC1lrK2f</strain>
    </source>
</reference>
<dbReference type="Proteomes" id="UP000077248">
    <property type="component" value="Unassembled WGS sequence"/>
</dbReference>
<organism evidence="4 5">
    <name type="scientific">Alternaria alternata</name>
    <name type="common">Alternaria rot fungus</name>
    <name type="synonym">Torula alternata</name>
    <dbReference type="NCBI Taxonomy" id="5599"/>
    <lineage>
        <taxon>Eukaryota</taxon>
        <taxon>Fungi</taxon>
        <taxon>Dikarya</taxon>
        <taxon>Ascomycota</taxon>
        <taxon>Pezizomycotina</taxon>
        <taxon>Dothideomycetes</taxon>
        <taxon>Pleosporomycetidae</taxon>
        <taxon>Pleosporales</taxon>
        <taxon>Pleosporineae</taxon>
        <taxon>Pleosporaceae</taxon>
        <taxon>Alternaria</taxon>
        <taxon>Alternaria sect. Alternaria</taxon>
        <taxon>Alternaria alternata complex</taxon>
    </lineage>
</organism>
<evidence type="ECO:0000256" key="2">
    <source>
        <dbReference type="SAM" id="MobiDB-lite"/>
    </source>
</evidence>
<feature type="region of interest" description="Disordered" evidence="2">
    <location>
        <begin position="1"/>
        <end position="29"/>
    </location>
</feature>
<feature type="compositionally biased region" description="Polar residues" evidence="2">
    <location>
        <begin position="165"/>
        <end position="174"/>
    </location>
</feature>
<feature type="domain" description="Zn(2)-C6 fungal-type" evidence="3">
    <location>
        <begin position="31"/>
        <end position="61"/>
    </location>
</feature>
<dbReference type="KEGG" id="aalt:CC77DRAFT_1026058"/>
<dbReference type="PANTHER" id="PTHR47256">
    <property type="entry name" value="ZN(II)2CYS6 TRANSCRIPTION FACTOR (EUROFUNG)-RELATED"/>
    <property type="match status" value="1"/>
</dbReference>
<dbReference type="InterPro" id="IPR036864">
    <property type="entry name" value="Zn2-C6_fun-type_DNA-bd_sf"/>
</dbReference>
<evidence type="ECO:0000256" key="1">
    <source>
        <dbReference type="ARBA" id="ARBA00023242"/>
    </source>
</evidence>
<feature type="region of interest" description="Disordered" evidence="2">
    <location>
        <begin position="162"/>
        <end position="195"/>
    </location>
</feature>
<dbReference type="Gene3D" id="4.10.240.10">
    <property type="entry name" value="Zn(2)-C6 fungal-type DNA-binding domain"/>
    <property type="match status" value="1"/>
</dbReference>
<dbReference type="VEuPathDB" id="FungiDB:CC77DRAFT_1026058"/>
<dbReference type="GO" id="GO:0000981">
    <property type="term" value="F:DNA-binding transcription factor activity, RNA polymerase II-specific"/>
    <property type="evidence" value="ECO:0007669"/>
    <property type="project" value="InterPro"/>
</dbReference>
<gene>
    <name evidence="4" type="ORF">CC77DRAFT_1026058</name>
</gene>
<dbReference type="Pfam" id="PF00172">
    <property type="entry name" value="Zn_clus"/>
    <property type="match status" value="1"/>
</dbReference>
<dbReference type="EMBL" id="KV441502">
    <property type="protein sequence ID" value="OAG14219.1"/>
    <property type="molecule type" value="Genomic_DNA"/>
</dbReference>
<sequence length="195" mass="21980">MARPLRPLRPAAIRPRNEPLPPQPRDRVASACDQCRTRKIKCNGERPTCLECTKRSTACHYATQSAETQNQALKRKFKLLQAENEAYTEFFELMKTSSDSENRELMRRVKMGGEIEDVLNRIKEADLLVQLNPRVEDGSRVQYTLPSLASVVPKKGMFMPDNPYFASSSGSQAKSYHRKGSESGDTAAQYPSPPM</sequence>
<keyword evidence="1" id="KW-0539">Nucleus</keyword>
<dbReference type="SUPFAM" id="SSF57701">
    <property type="entry name" value="Zn2/Cys6 DNA-binding domain"/>
    <property type="match status" value="1"/>
</dbReference>
<name>A0A177D5L7_ALTAL</name>
<dbReference type="CDD" id="cd00067">
    <property type="entry name" value="GAL4"/>
    <property type="match status" value="1"/>
</dbReference>
<dbReference type="GeneID" id="29111780"/>
<protein>
    <recommendedName>
        <fullName evidence="3">Zn(2)-C6 fungal-type domain-containing protein</fullName>
    </recommendedName>
</protein>
<evidence type="ECO:0000313" key="4">
    <source>
        <dbReference type="EMBL" id="OAG14219.1"/>
    </source>
</evidence>
<dbReference type="OMA" id="LRRIKMG"/>
<dbReference type="PROSITE" id="PS50048">
    <property type="entry name" value="ZN2_CY6_FUNGAL_2"/>
    <property type="match status" value="1"/>
</dbReference>
<evidence type="ECO:0000259" key="3">
    <source>
        <dbReference type="PROSITE" id="PS50048"/>
    </source>
</evidence>
<dbReference type="AlphaFoldDB" id="A0A177D5L7"/>
<proteinExistence type="predicted"/>
<dbReference type="InterPro" id="IPR001138">
    <property type="entry name" value="Zn2Cys6_DnaBD"/>
</dbReference>
<dbReference type="PROSITE" id="PS00463">
    <property type="entry name" value="ZN2_CY6_FUNGAL_1"/>
    <property type="match status" value="1"/>
</dbReference>
<feature type="compositionally biased region" description="Low complexity" evidence="2">
    <location>
        <begin position="1"/>
        <end position="14"/>
    </location>
</feature>